<dbReference type="InterPro" id="IPR036396">
    <property type="entry name" value="Cyt_P450_sf"/>
</dbReference>
<dbReference type="InterPro" id="IPR001128">
    <property type="entry name" value="Cyt_P450"/>
</dbReference>
<evidence type="ECO:0000256" key="12">
    <source>
        <dbReference type="ARBA" id="ARBA00023136"/>
    </source>
</evidence>
<comment type="cofactor">
    <cofactor evidence="1">
        <name>heme</name>
        <dbReference type="ChEBI" id="CHEBI:30413"/>
    </cofactor>
</comment>
<evidence type="ECO:0000256" key="3">
    <source>
        <dbReference type="ARBA" id="ARBA00004406"/>
    </source>
</evidence>
<evidence type="ECO:0000256" key="4">
    <source>
        <dbReference type="ARBA" id="ARBA00010617"/>
    </source>
</evidence>
<evidence type="ECO:0000256" key="5">
    <source>
        <dbReference type="ARBA" id="ARBA00022617"/>
    </source>
</evidence>
<dbReference type="Gene3D" id="1.10.630.10">
    <property type="entry name" value="Cytochrome P450"/>
    <property type="match status" value="1"/>
</dbReference>
<evidence type="ECO:0000256" key="7">
    <source>
        <dbReference type="ARBA" id="ARBA00022824"/>
    </source>
</evidence>
<evidence type="ECO:0000256" key="1">
    <source>
        <dbReference type="ARBA" id="ARBA00001971"/>
    </source>
</evidence>
<dbReference type="Pfam" id="PF00067">
    <property type="entry name" value="p450"/>
    <property type="match status" value="1"/>
</dbReference>
<proteinExistence type="inferred from homology"/>
<dbReference type="CDD" id="cd11056">
    <property type="entry name" value="CYP6-like"/>
    <property type="match status" value="1"/>
</dbReference>
<evidence type="ECO:0000256" key="2">
    <source>
        <dbReference type="ARBA" id="ARBA00004174"/>
    </source>
</evidence>
<dbReference type="PRINTS" id="PR00464">
    <property type="entry name" value="EP450II"/>
</dbReference>
<dbReference type="EMBL" id="CAXLJM020000057">
    <property type="protein sequence ID" value="CAL8117836.1"/>
    <property type="molecule type" value="Genomic_DNA"/>
</dbReference>
<dbReference type="PANTHER" id="PTHR24292">
    <property type="entry name" value="CYTOCHROME P450"/>
    <property type="match status" value="1"/>
</dbReference>
<gene>
    <name evidence="14" type="ORF">ODALV1_LOCUS17861</name>
</gene>
<keyword evidence="10" id="KW-0408">Iron</keyword>
<comment type="caution">
    <text evidence="14">The sequence shown here is derived from an EMBL/GenBank/DDBJ whole genome shotgun (WGS) entry which is preliminary data.</text>
</comment>
<keyword evidence="6" id="KW-0479">Metal-binding</keyword>
<feature type="transmembrane region" description="Helical" evidence="13">
    <location>
        <begin position="6"/>
        <end position="25"/>
    </location>
</feature>
<keyword evidence="7" id="KW-0256">Endoplasmic reticulum</keyword>
<keyword evidence="13" id="KW-0812">Transmembrane</keyword>
<name>A0ABP1R5T9_9HEXA</name>
<dbReference type="PANTHER" id="PTHR24292:SF54">
    <property type="entry name" value="CYP9F3-RELATED"/>
    <property type="match status" value="1"/>
</dbReference>
<evidence type="ECO:0000313" key="14">
    <source>
        <dbReference type="EMBL" id="CAL8117836.1"/>
    </source>
</evidence>
<keyword evidence="9" id="KW-0560">Oxidoreductase</keyword>
<keyword evidence="12 13" id="KW-0472">Membrane</keyword>
<keyword evidence="11" id="KW-0503">Monooxygenase</keyword>
<keyword evidence="13" id="KW-1133">Transmembrane helix</keyword>
<keyword evidence="15" id="KW-1185">Reference proteome</keyword>
<dbReference type="InterPro" id="IPR050476">
    <property type="entry name" value="Insect_CytP450_Detox"/>
</dbReference>
<evidence type="ECO:0000256" key="8">
    <source>
        <dbReference type="ARBA" id="ARBA00022848"/>
    </source>
</evidence>
<comment type="similarity">
    <text evidence="4">Belongs to the cytochrome P450 family.</text>
</comment>
<evidence type="ECO:0000256" key="11">
    <source>
        <dbReference type="ARBA" id="ARBA00023033"/>
    </source>
</evidence>
<sequence length="466" mass="52679">MGLLTTIIALAILALAAVVGFFLYIGGKHEGYFKKQNVKFLRGSLSQFFGYLRGKISLIEMELFLYKEAKATGKPFVGITDLTAPLYFIMDLDLHRTMYVKDFDHFVDRRPLTTEKSDILMRNMLFSLEGEPWKGLRAKLSPTFTTGWIRKMFNIFDTSSHKMCDYIRKRVGSDGGDFDIIEAYSKYAMDVIASCAFGIDSKSFDTEPGALSTFEKMGNKFQLRFDPSMFIKYVLTKIAPKVTDLLGVKPFQQEPQEYFLKVVGDVMKKRREAGERRDDFLQLLMDAQEGLLKGEDKETMEVMTGTKSDSTGSTGNVFASETNKKLKFEDIDVVANAVMFLLGGFDTLQSLVIFSAYNLALHQEVQEKLVEEVNSALKANDGKLSYDVVHGMNYLDMFINETLRYYPPAVRTERVCVKDYTIPGTNIVIEKGRTIVLPIIGIHRDERNAVCADRSESSIGKFGTQL</sequence>
<evidence type="ECO:0000313" key="15">
    <source>
        <dbReference type="Proteomes" id="UP001642540"/>
    </source>
</evidence>
<evidence type="ECO:0000256" key="9">
    <source>
        <dbReference type="ARBA" id="ARBA00023002"/>
    </source>
</evidence>
<comment type="subcellular location">
    <subcellularLocation>
        <location evidence="3">Endoplasmic reticulum membrane</location>
        <topology evidence="3">Peripheral membrane protein</topology>
    </subcellularLocation>
    <subcellularLocation>
        <location evidence="2">Microsome membrane</location>
        <topology evidence="2">Peripheral membrane protein</topology>
    </subcellularLocation>
</comment>
<evidence type="ECO:0008006" key="16">
    <source>
        <dbReference type="Google" id="ProtNLM"/>
    </source>
</evidence>
<evidence type="ECO:0000256" key="6">
    <source>
        <dbReference type="ARBA" id="ARBA00022723"/>
    </source>
</evidence>
<dbReference type="Proteomes" id="UP001642540">
    <property type="component" value="Unassembled WGS sequence"/>
</dbReference>
<accession>A0ABP1R5T9</accession>
<organism evidence="14 15">
    <name type="scientific">Orchesella dallaii</name>
    <dbReference type="NCBI Taxonomy" id="48710"/>
    <lineage>
        <taxon>Eukaryota</taxon>
        <taxon>Metazoa</taxon>
        <taxon>Ecdysozoa</taxon>
        <taxon>Arthropoda</taxon>
        <taxon>Hexapoda</taxon>
        <taxon>Collembola</taxon>
        <taxon>Entomobryomorpha</taxon>
        <taxon>Entomobryoidea</taxon>
        <taxon>Orchesellidae</taxon>
        <taxon>Orchesellinae</taxon>
        <taxon>Orchesella</taxon>
    </lineage>
</organism>
<dbReference type="SUPFAM" id="SSF48264">
    <property type="entry name" value="Cytochrome P450"/>
    <property type="match status" value="1"/>
</dbReference>
<protein>
    <recommendedName>
        <fullName evidence="16">Cytochrome P450 9e2</fullName>
    </recommendedName>
</protein>
<keyword evidence="5" id="KW-0349">Heme</keyword>
<evidence type="ECO:0000256" key="13">
    <source>
        <dbReference type="SAM" id="Phobius"/>
    </source>
</evidence>
<evidence type="ECO:0000256" key="10">
    <source>
        <dbReference type="ARBA" id="ARBA00023004"/>
    </source>
</evidence>
<keyword evidence="8" id="KW-0492">Microsome</keyword>
<reference evidence="14 15" key="1">
    <citation type="submission" date="2024-08" db="EMBL/GenBank/DDBJ databases">
        <authorList>
            <person name="Cucini C."/>
            <person name="Frati F."/>
        </authorList>
    </citation>
    <scope>NUCLEOTIDE SEQUENCE [LARGE SCALE GENOMIC DNA]</scope>
</reference>
<dbReference type="InterPro" id="IPR002402">
    <property type="entry name" value="Cyt_P450_E_grp-II"/>
</dbReference>